<dbReference type="AlphaFoldDB" id="T1B8M8"/>
<dbReference type="Pfam" id="PF00221">
    <property type="entry name" value="Lyase_aromatic"/>
    <property type="match status" value="1"/>
</dbReference>
<dbReference type="InterPro" id="IPR008948">
    <property type="entry name" value="L-Aspartase-like"/>
</dbReference>
<sequence>LALAIDDLERLLRAALVASALVYDALRGSPDPLDDRWGKLRGSAEERAVAASMRRLLAGSQLVTERSEWTGQDPYTLRCIPQVLGSVRHALRFGREILAGELNAVTDNPVLFDDGRFHSGGNFHGQSLALALDTLAIAAQTVAGFSERRVSRLAHPALNRGLPAFLAPDPGLSSGFMIPQTVAAALVNEGSTLVHPASAASLPTSADQEDFVSMGAWA</sequence>
<accession>T1B8M8</accession>
<evidence type="ECO:0000313" key="1">
    <source>
        <dbReference type="EMBL" id="EQD49374.1"/>
    </source>
</evidence>
<reference evidence="1" key="1">
    <citation type="submission" date="2013-08" db="EMBL/GenBank/DDBJ databases">
        <authorList>
            <person name="Mendez C."/>
            <person name="Richter M."/>
            <person name="Ferrer M."/>
            <person name="Sanchez J."/>
        </authorList>
    </citation>
    <scope>NUCLEOTIDE SEQUENCE</scope>
</reference>
<gene>
    <name evidence="1" type="ORF">B1A_13705</name>
</gene>
<dbReference type="InterPro" id="IPR001106">
    <property type="entry name" value="Aromatic_Lyase"/>
</dbReference>
<dbReference type="EC" id="4.3.1.-" evidence="1"/>
<comment type="caution">
    <text evidence="1">The sequence shown here is derived from an EMBL/GenBank/DDBJ whole genome shotgun (WGS) entry which is preliminary data.</text>
</comment>
<proteinExistence type="predicted"/>
<organism evidence="1">
    <name type="scientific">mine drainage metagenome</name>
    <dbReference type="NCBI Taxonomy" id="410659"/>
    <lineage>
        <taxon>unclassified sequences</taxon>
        <taxon>metagenomes</taxon>
        <taxon>ecological metagenomes</taxon>
    </lineage>
</organism>
<keyword evidence="1" id="KW-0456">Lyase</keyword>
<dbReference type="SUPFAM" id="SSF48557">
    <property type="entry name" value="L-aspartase-like"/>
    <property type="match status" value="1"/>
</dbReference>
<name>T1B8M8_9ZZZZ</name>
<dbReference type="EMBL" id="AUZX01010044">
    <property type="protein sequence ID" value="EQD49374.1"/>
    <property type="molecule type" value="Genomic_DNA"/>
</dbReference>
<feature type="non-terminal residue" evidence="1">
    <location>
        <position position="1"/>
    </location>
</feature>
<dbReference type="PANTHER" id="PTHR10362">
    <property type="entry name" value="HISTIDINE AMMONIA-LYASE"/>
    <property type="match status" value="1"/>
</dbReference>
<reference evidence="1" key="2">
    <citation type="journal article" date="2014" name="ISME J.">
        <title>Microbial stratification in low pH oxic and suboxic macroscopic growths along an acid mine drainage.</title>
        <authorList>
            <person name="Mendez-Garcia C."/>
            <person name="Mesa V."/>
            <person name="Sprenger R.R."/>
            <person name="Richter M."/>
            <person name="Diez M.S."/>
            <person name="Solano J."/>
            <person name="Bargiela R."/>
            <person name="Golyshina O.V."/>
            <person name="Manteca A."/>
            <person name="Ramos J.L."/>
            <person name="Gallego J.R."/>
            <person name="Llorente I."/>
            <person name="Martins Dos Santos V.A."/>
            <person name="Jensen O.N."/>
            <person name="Pelaez A.I."/>
            <person name="Sanchez J."/>
            <person name="Ferrer M."/>
        </authorList>
    </citation>
    <scope>NUCLEOTIDE SEQUENCE</scope>
</reference>
<feature type="non-terminal residue" evidence="1">
    <location>
        <position position="218"/>
    </location>
</feature>
<protein>
    <submittedName>
        <fullName evidence="1">Histidine ammonia-lyase</fullName>
        <ecNumber evidence="1">4.3.1.-</ecNumber>
    </submittedName>
</protein>
<dbReference type="GO" id="GO:0016829">
    <property type="term" value="F:lyase activity"/>
    <property type="evidence" value="ECO:0007669"/>
    <property type="project" value="UniProtKB-KW"/>
</dbReference>
<dbReference type="Gene3D" id="1.20.200.10">
    <property type="entry name" value="Fumarase/aspartase (Central domain)"/>
    <property type="match status" value="1"/>
</dbReference>